<feature type="transmembrane region" description="Helical" evidence="6">
    <location>
        <begin position="360"/>
        <end position="383"/>
    </location>
</feature>
<comment type="subcellular location">
    <subcellularLocation>
        <location evidence="1">Membrane</location>
        <topology evidence="1">Multi-pass membrane protein</topology>
    </subcellularLocation>
</comment>
<dbReference type="STRING" id="857290.HMPREF9156_00430"/>
<dbReference type="Pfam" id="PF01040">
    <property type="entry name" value="UbiA"/>
    <property type="match status" value="1"/>
</dbReference>
<feature type="transmembrane region" description="Helical" evidence="6">
    <location>
        <begin position="295"/>
        <end position="320"/>
    </location>
</feature>
<keyword evidence="2" id="KW-0808">Transferase</keyword>
<feature type="transmembrane region" description="Helical" evidence="6">
    <location>
        <begin position="86"/>
        <end position="111"/>
    </location>
</feature>
<dbReference type="GO" id="GO:0016020">
    <property type="term" value="C:membrane"/>
    <property type="evidence" value="ECO:0007669"/>
    <property type="project" value="UniProtKB-SubCell"/>
</dbReference>
<proteinExistence type="predicted"/>
<evidence type="ECO:0000256" key="2">
    <source>
        <dbReference type="ARBA" id="ARBA00022679"/>
    </source>
</evidence>
<keyword evidence="4 6" id="KW-1133">Transmembrane helix</keyword>
<dbReference type="EMBL" id="AGZS01000001">
    <property type="protein sequence ID" value="EJD65666.1"/>
    <property type="molecule type" value="Genomic_DNA"/>
</dbReference>
<dbReference type="InterPro" id="IPR000537">
    <property type="entry name" value="UbiA_prenyltransferase"/>
</dbReference>
<evidence type="ECO:0000256" key="1">
    <source>
        <dbReference type="ARBA" id="ARBA00004141"/>
    </source>
</evidence>
<feature type="transmembrane region" description="Helical" evidence="6">
    <location>
        <begin position="326"/>
        <end position="353"/>
    </location>
</feature>
<keyword evidence="3 6" id="KW-0812">Transmembrane</keyword>
<evidence type="ECO:0000313" key="8">
    <source>
        <dbReference type="Proteomes" id="UP000006415"/>
    </source>
</evidence>
<keyword evidence="5 6" id="KW-0472">Membrane</keyword>
<evidence type="ECO:0000256" key="6">
    <source>
        <dbReference type="SAM" id="Phobius"/>
    </source>
</evidence>
<dbReference type="HOGENOM" id="CLU_043611_1_0_11"/>
<feature type="transmembrane region" description="Helical" evidence="6">
    <location>
        <begin position="220"/>
        <end position="243"/>
    </location>
</feature>
<dbReference type="PANTHER" id="PTHR13929:SF0">
    <property type="entry name" value="UBIA PRENYLTRANSFERASE DOMAIN-CONTAINING PROTEIN 1"/>
    <property type="match status" value="1"/>
</dbReference>
<sequence>MPERQAAPGTDRIGQGCAAGSAWGCVRMWIKGARPLTLVISVVSVLSAAVPSYLFARGYGLFVLRGHASRKGAVYTSVSRTNDSAAILRFAAVAVLCLTVAVSMQIAANYFNDYADGVKGVDAGRSDEDAKRPESGAGRIKAASGPGFNAPQRLVASGVPPRKVLKAGVICTAVAVAAGIAAAGITRLWALPAVGLLCAAAAWFYSGGKKPYGYRGLGEAAAFTIFGPVAVFGTEWALLGVYMGGYIRYSGARSLAAPVGSGALALILMLLNNMRDAESDRVHGKLTFSATASRGWSLAALIAAVAVCQCIQSRTVIYVAGMSCAMYPLVAAAVAAIGVLQLVFAVFIIIFAYACKYYPAFCVCIALAYSYVAVMVAEGFIAVF</sequence>
<accession>J0X2N7</accession>
<feature type="transmembrane region" description="Helical" evidence="6">
    <location>
        <begin position="255"/>
        <end position="274"/>
    </location>
</feature>
<organism evidence="7 8">
    <name type="scientific">Scardovia wiggsiae F0424</name>
    <dbReference type="NCBI Taxonomy" id="857290"/>
    <lineage>
        <taxon>Bacteria</taxon>
        <taxon>Bacillati</taxon>
        <taxon>Actinomycetota</taxon>
        <taxon>Actinomycetes</taxon>
        <taxon>Bifidobacteriales</taxon>
        <taxon>Bifidobacteriaceae</taxon>
        <taxon>Scardovia</taxon>
    </lineage>
</organism>
<dbReference type="eggNOG" id="COG1575">
    <property type="taxonomic scope" value="Bacteria"/>
</dbReference>
<gene>
    <name evidence="7" type="ORF">HMPREF9156_00430</name>
</gene>
<dbReference type="PANTHER" id="PTHR13929">
    <property type="entry name" value="1,4-DIHYDROXY-2-NAPHTHOATE OCTAPRENYLTRANSFERASE"/>
    <property type="match status" value="1"/>
</dbReference>
<reference evidence="7 8" key="1">
    <citation type="submission" date="2012-01" db="EMBL/GenBank/DDBJ databases">
        <title>The Genome Sequence of Scardovia wiggsiae F0424.</title>
        <authorList>
            <consortium name="The Broad Institute Genome Sequencing Platform"/>
            <person name="Earl A."/>
            <person name="Ward D."/>
            <person name="Feldgarden M."/>
            <person name="Gevers D."/>
            <person name="Izard J."/>
            <person name="Ganesan A."/>
            <person name="Baranova O.V."/>
            <person name="Blanton J.M."/>
            <person name="Tanner A.C."/>
            <person name="Mathney J."/>
            <person name="Dewhirst F.E."/>
            <person name="Young S.K."/>
            <person name="Zeng Q."/>
            <person name="Gargeya S."/>
            <person name="Fitzgerald M."/>
            <person name="Haas B."/>
            <person name="Abouelleil A."/>
            <person name="Alvarado L."/>
            <person name="Arachchi H.M."/>
            <person name="Berlin A."/>
            <person name="Chapman S.B."/>
            <person name="Gearin G."/>
            <person name="Goldberg J."/>
            <person name="Griggs A."/>
            <person name="Gujja S."/>
            <person name="Hansen M."/>
            <person name="Heiman D."/>
            <person name="Howarth C."/>
            <person name="Larimer J."/>
            <person name="Lui A."/>
            <person name="MacDonald P.J.P."/>
            <person name="McCowen C."/>
            <person name="Montmayeur A."/>
            <person name="Murphy C."/>
            <person name="Neiman D."/>
            <person name="Pearson M."/>
            <person name="Priest M."/>
            <person name="Roberts A."/>
            <person name="Saif S."/>
            <person name="Shea T."/>
            <person name="Sisk P."/>
            <person name="Stolte C."/>
            <person name="Sykes S."/>
            <person name="Wortman J."/>
            <person name="Nusbaum C."/>
            <person name="Birren B."/>
        </authorList>
    </citation>
    <scope>NUCLEOTIDE SEQUENCE [LARGE SCALE GENOMIC DNA]</scope>
    <source>
        <strain evidence="7 8">F0424</strain>
    </source>
</reference>
<comment type="caution">
    <text evidence="7">The sequence shown here is derived from an EMBL/GenBank/DDBJ whole genome shotgun (WGS) entry which is preliminary data.</text>
</comment>
<evidence type="ECO:0000256" key="4">
    <source>
        <dbReference type="ARBA" id="ARBA00022989"/>
    </source>
</evidence>
<keyword evidence="8" id="KW-1185">Reference proteome</keyword>
<evidence type="ECO:0000256" key="5">
    <source>
        <dbReference type="ARBA" id="ARBA00023136"/>
    </source>
</evidence>
<evidence type="ECO:0000256" key="3">
    <source>
        <dbReference type="ARBA" id="ARBA00022692"/>
    </source>
</evidence>
<evidence type="ECO:0008006" key="9">
    <source>
        <dbReference type="Google" id="ProtNLM"/>
    </source>
</evidence>
<protein>
    <recommendedName>
        <fullName evidence="9">1,4-dihydroxy-2-naphthoate octaprenyltransferase</fullName>
    </recommendedName>
</protein>
<dbReference type="InterPro" id="IPR026046">
    <property type="entry name" value="UBIAD1"/>
</dbReference>
<feature type="transmembrane region" description="Helical" evidence="6">
    <location>
        <begin position="36"/>
        <end position="56"/>
    </location>
</feature>
<feature type="transmembrane region" description="Helical" evidence="6">
    <location>
        <begin position="189"/>
        <end position="208"/>
    </location>
</feature>
<dbReference type="CDD" id="cd13962">
    <property type="entry name" value="PT_UbiA_UBIAD1"/>
    <property type="match status" value="1"/>
</dbReference>
<name>J0X2N7_9BIFI</name>
<dbReference type="GO" id="GO:0042371">
    <property type="term" value="P:vitamin K biosynthetic process"/>
    <property type="evidence" value="ECO:0007669"/>
    <property type="project" value="TreeGrafter"/>
</dbReference>
<dbReference type="GO" id="GO:0009234">
    <property type="term" value="P:menaquinone biosynthetic process"/>
    <property type="evidence" value="ECO:0007669"/>
    <property type="project" value="TreeGrafter"/>
</dbReference>
<dbReference type="AlphaFoldDB" id="J0X2N7"/>
<dbReference type="GO" id="GO:0004659">
    <property type="term" value="F:prenyltransferase activity"/>
    <property type="evidence" value="ECO:0007669"/>
    <property type="project" value="InterPro"/>
</dbReference>
<feature type="transmembrane region" description="Helical" evidence="6">
    <location>
        <begin position="164"/>
        <end position="183"/>
    </location>
</feature>
<evidence type="ECO:0000313" key="7">
    <source>
        <dbReference type="EMBL" id="EJD65666.1"/>
    </source>
</evidence>
<dbReference type="RefSeq" id="WP_007147498.1">
    <property type="nucleotide sequence ID" value="NZ_AKCI01000001.1"/>
</dbReference>
<dbReference type="OrthoDB" id="9767568at2"/>
<dbReference type="Proteomes" id="UP000006415">
    <property type="component" value="Unassembled WGS sequence"/>
</dbReference>